<dbReference type="RefSeq" id="WP_245816946.1">
    <property type="nucleotide sequence ID" value="NZ_FZOH01000001.1"/>
</dbReference>
<evidence type="ECO:0000313" key="3">
    <source>
        <dbReference type="EMBL" id="SNR92318.1"/>
    </source>
</evidence>
<keyword evidence="4" id="KW-1185">Reference proteome</keyword>
<keyword evidence="2" id="KW-1133">Transmembrane helix</keyword>
<evidence type="ECO:0000256" key="2">
    <source>
        <dbReference type="SAM" id="Phobius"/>
    </source>
</evidence>
<sequence>MTAPARHRAPRRGARYRTRHRGAAVLPGVVAGVLALVAGAVWLFVPGSPAPARATSAPASVPGPVVLAAQPSAAPAVPVRVRVPAAGVDSTLVELGLDAAGALAAPADPAVAGWYAAGPVPGDVGPAVVAGHVDSARGPAVFARLAGLADGDEVLVDRSDGTTARFTVTAVERHPKGAFPTERVYGPTPDAQLRLVTCGGDFDRSARSYEDNVVVFARAA</sequence>
<dbReference type="SUPFAM" id="SSF63817">
    <property type="entry name" value="Sortase"/>
    <property type="match status" value="1"/>
</dbReference>
<dbReference type="InterPro" id="IPR005754">
    <property type="entry name" value="Sortase"/>
</dbReference>
<keyword evidence="2" id="KW-0472">Membrane</keyword>
<proteinExistence type="predicted"/>
<keyword evidence="2" id="KW-0812">Transmembrane</keyword>
<dbReference type="Gene3D" id="2.40.260.10">
    <property type="entry name" value="Sortase"/>
    <property type="match status" value="1"/>
</dbReference>
<evidence type="ECO:0000313" key="4">
    <source>
        <dbReference type="Proteomes" id="UP000198386"/>
    </source>
</evidence>
<name>A0A239AB85_9ACTN</name>
<dbReference type="InterPro" id="IPR042001">
    <property type="entry name" value="Sortase_F"/>
</dbReference>
<dbReference type="NCBIfam" id="NF033748">
    <property type="entry name" value="class_F_sortase"/>
    <property type="match status" value="1"/>
</dbReference>
<dbReference type="InterPro" id="IPR023365">
    <property type="entry name" value="Sortase_dom-sf"/>
</dbReference>
<feature type="transmembrane region" description="Helical" evidence="2">
    <location>
        <begin position="21"/>
        <end position="45"/>
    </location>
</feature>
<organism evidence="3 4">
    <name type="scientific">Geodermatophilus saharensis</name>
    <dbReference type="NCBI Taxonomy" id="1137994"/>
    <lineage>
        <taxon>Bacteria</taxon>
        <taxon>Bacillati</taxon>
        <taxon>Actinomycetota</taxon>
        <taxon>Actinomycetes</taxon>
        <taxon>Geodermatophilales</taxon>
        <taxon>Geodermatophilaceae</taxon>
        <taxon>Geodermatophilus</taxon>
    </lineage>
</organism>
<evidence type="ECO:0000256" key="1">
    <source>
        <dbReference type="ARBA" id="ARBA00022801"/>
    </source>
</evidence>
<dbReference type="AlphaFoldDB" id="A0A239AB85"/>
<dbReference type="Pfam" id="PF04203">
    <property type="entry name" value="Sortase"/>
    <property type="match status" value="1"/>
</dbReference>
<reference evidence="4" key="1">
    <citation type="submission" date="2017-06" db="EMBL/GenBank/DDBJ databases">
        <authorList>
            <person name="Varghese N."/>
            <person name="Submissions S."/>
        </authorList>
    </citation>
    <scope>NUCLEOTIDE SEQUENCE [LARGE SCALE GENOMIC DNA]</scope>
    <source>
        <strain evidence="4">DSM 45423</strain>
    </source>
</reference>
<dbReference type="Proteomes" id="UP000198386">
    <property type="component" value="Unassembled WGS sequence"/>
</dbReference>
<keyword evidence="1" id="KW-0378">Hydrolase</keyword>
<accession>A0A239AB85</accession>
<dbReference type="GO" id="GO:0016787">
    <property type="term" value="F:hydrolase activity"/>
    <property type="evidence" value="ECO:0007669"/>
    <property type="project" value="UniProtKB-KW"/>
</dbReference>
<dbReference type="CDD" id="cd05829">
    <property type="entry name" value="Sortase_F"/>
    <property type="match status" value="1"/>
</dbReference>
<dbReference type="EMBL" id="FZOH01000001">
    <property type="protein sequence ID" value="SNR92318.1"/>
    <property type="molecule type" value="Genomic_DNA"/>
</dbReference>
<gene>
    <name evidence="3" type="ORF">SAMN04488107_0666</name>
</gene>
<protein>
    <submittedName>
        <fullName evidence="3">Sortase family protein</fullName>
    </submittedName>
</protein>